<feature type="domain" description="Maestro/Maestro-like HEAT-repeats" evidence="6">
    <location>
        <begin position="1329"/>
        <end position="1589"/>
    </location>
</feature>
<name>G1T0R7_RABIT</name>
<proteinExistence type="predicted"/>
<gene>
    <name evidence="7" type="primary">MROH2A</name>
</gene>
<protein>
    <submittedName>
        <fullName evidence="7">Maestro heat like repeat family member 2A</fullName>
    </submittedName>
</protein>
<dbReference type="GeneTree" id="ENSGT00940000161309"/>
<evidence type="ECO:0000256" key="1">
    <source>
        <dbReference type="ARBA" id="ARBA00022737"/>
    </source>
</evidence>
<evidence type="ECO:0000259" key="3">
    <source>
        <dbReference type="Pfam" id="PF21047"/>
    </source>
</evidence>
<dbReference type="Pfam" id="PF23210">
    <property type="entry name" value="HEAT_Maestro_2"/>
    <property type="match status" value="1"/>
</dbReference>
<evidence type="ECO:0000313" key="7">
    <source>
        <dbReference type="Ensembl" id="ENSOCUP00000009604.3"/>
    </source>
</evidence>
<evidence type="ECO:0000259" key="6">
    <source>
        <dbReference type="Pfam" id="PF23227"/>
    </source>
</evidence>
<feature type="domain" description="Maestro-like HEAT-repeats" evidence="3">
    <location>
        <begin position="960"/>
        <end position="1037"/>
    </location>
</feature>
<dbReference type="PANTHER" id="PTHR23120">
    <property type="entry name" value="MAESTRO-RELATED HEAT DOMAIN-CONTAINING"/>
    <property type="match status" value="1"/>
</dbReference>
<dbReference type="Proteomes" id="UP000001811">
    <property type="component" value="Unplaced"/>
</dbReference>
<dbReference type="Pfam" id="PF23221">
    <property type="entry name" value="HEAT_MROH2B_1st"/>
    <property type="match status" value="1"/>
</dbReference>
<dbReference type="PaxDb" id="9986-ENSOCUP00000009604"/>
<dbReference type="GO" id="GO:0005737">
    <property type="term" value="C:cytoplasm"/>
    <property type="evidence" value="ECO:0007669"/>
    <property type="project" value="TreeGrafter"/>
</dbReference>
<feature type="domain" description="MROH2B-like N-terminal HEAT-repeats" evidence="5">
    <location>
        <begin position="67"/>
        <end position="283"/>
    </location>
</feature>
<evidence type="ECO:0000313" key="8">
    <source>
        <dbReference type="Proteomes" id="UP000001811"/>
    </source>
</evidence>
<feature type="domain" description="Maestro-like HEAT-repeats" evidence="3">
    <location>
        <begin position="1051"/>
        <end position="1123"/>
    </location>
</feature>
<keyword evidence="8" id="KW-1185">Reference proteome</keyword>
<evidence type="ECO:0000256" key="2">
    <source>
        <dbReference type="SAM" id="MobiDB-lite"/>
    </source>
</evidence>
<dbReference type="InterPro" id="IPR048465">
    <property type="entry name" value="Maestro-like_HEAT"/>
</dbReference>
<dbReference type="InterPro" id="IPR045206">
    <property type="entry name" value="Maestro_heat-like_prot"/>
</dbReference>
<dbReference type="InterPro" id="IPR056282">
    <property type="entry name" value="MROH2B-like_N_HEAT"/>
</dbReference>
<dbReference type="Pfam" id="PF23227">
    <property type="entry name" value="HEAT_MROH2B_C"/>
    <property type="match status" value="1"/>
</dbReference>
<dbReference type="InterPro" id="IPR016024">
    <property type="entry name" value="ARM-type_fold"/>
</dbReference>
<evidence type="ECO:0000259" key="4">
    <source>
        <dbReference type="Pfam" id="PF23210"/>
    </source>
</evidence>
<organism evidence="7 8">
    <name type="scientific">Oryctolagus cuniculus</name>
    <name type="common">Rabbit</name>
    <dbReference type="NCBI Taxonomy" id="9986"/>
    <lineage>
        <taxon>Eukaryota</taxon>
        <taxon>Metazoa</taxon>
        <taxon>Chordata</taxon>
        <taxon>Craniata</taxon>
        <taxon>Vertebrata</taxon>
        <taxon>Euteleostomi</taxon>
        <taxon>Mammalia</taxon>
        <taxon>Eutheria</taxon>
        <taxon>Euarchontoglires</taxon>
        <taxon>Glires</taxon>
        <taxon>Lagomorpha</taxon>
        <taxon>Leporidae</taxon>
        <taxon>Oryctolagus</taxon>
    </lineage>
</organism>
<feature type="compositionally biased region" description="Acidic residues" evidence="2">
    <location>
        <begin position="1"/>
        <end position="20"/>
    </location>
</feature>
<dbReference type="eggNOG" id="KOG2032">
    <property type="taxonomic scope" value="Eukaryota"/>
</dbReference>
<reference evidence="7" key="2">
    <citation type="submission" date="2025-08" db="UniProtKB">
        <authorList>
            <consortium name="Ensembl"/>
        </authorList>
    </citation>
    <scope>IDENTIFICATION</scope>
    <source>
        <strain evidence="7">Thorbecke</strain>
    </source>
</reference>
<reference evidence="7 8" key="1">
    <citation type="journal article" date="2011" name="Nature">
        <title>A high-resolution map of human evolutionary constraint using 29 mammals.</title>
        <authorList>
            <person name="Lindblad-Toh K."/>
            <person name="Garber M."/>
            <person name="Zuk O."/>
            <person name="Lin M.F."/>
            <person name="Parker B.J."/>
            <person name="Washietl S."/>
            <person name="Kheradpour P."/>
            <person name="Ernst J."/>
            <person name="Jordan G."/>
            <person name="Mauceli E."/>
            <person name="Ward L.D."/>
            <person name="Lowe C.B."/>
            <person name="Holloway A.K."/>
            <person name="Clamp M."/>
            <person name="Gnerre S."/>
            <person name="Alfoldi J."/>
            <person name="Beal K."/>
            <person name="Chang J."/>
            <person name="Clawson H."/>
            <person name="Cuff J."/>
            <person name="Di Palma F."/>
            <person name="Fitzgerald S."/>
            <person name="Flicek P."/>
            <person name="Guttman M."/>
            <person name="Hubisz M.J."/>
            <person name="Jaffe D.B."/>
            <person name="Jungreis I."/>
            <person name="Kent W.J."/>
            <person name="Kostka D."/>
            <person name="Lara M."/>
            <person name="Martins A.L."/>
            <person name="Massingham T."/>
            <person name="Moltke I."/>
            <person name="Raney B.J."/>
            <person name="Rasmussen M.D."/>
            <person name="Robinson J."/>
            <person name="Stark A."/>
            <person name="Vilella A.J."/>
            <person name="Wen J."/>
            <person name="Xie X."/>
            <person name="Zody M.C."/>
            <person name="Baldwin J."/>
            <person name="Bloom T."/>
            <person name="Chin C.W."/>
            <person name="Heiman D."/>
            <person name="Nicol R."/>
            <person name="Nusbaum C."/>
            <person name="Young S."/>
            <person name="Wilkinson J."/>
            <person name="Worley K.C."/>
            <person name="Kovar C.L."/>
            <person name="Muzny D.M."/>
            <person name="Gibbs R.A."/>
            <person name="Cree A."/>
            <person name="Dihn H.H."/>
            <person name="Fowler G."/>
            <person name="Jhangiani S."/>
            <person name="Joshi V."/>
            <person name="Lee S."/>
            <person name="Lewis L.R."/>
            <person name="Nazareth L.V."/>
            <person name="Okwuonu G."/>
            <person name="Santibanez J."/>
            <person name="Warren W.C."/>
            <person name="Mardis E.R."/>
            <person name="Weinstock G.M."/>
            <person name="Wilson R.K."/>
            <person name="Delehaunty K."/>
            <person name="Dooling D."/>
            <person name="Fronik C."/>
            <person name="Fulton L."/>
            <person name="Fulton B."/>
            <person name="Graves T."/>
            <person name="Minx P."/>
            <person name="Sodergren E."/>
            <person name="Birney E."/>
            <person name="Margulies E.H."/>
            <person name="Herrero J."/>
            <person name="Green E.D."/>
            <person name="Haussler D."/>
            <person name="Siepel A."/>
            <person name="Goldman N."/>
            <person name="Pollard K.S."/>
            <person name="Pedersen J.S."/>
            <person name="Lander E.S."/>
            <person name="Kellis M."/>
        </authorList>
    </citation>
    <scope>NUCLEOTIDE SEQUENCE [LARGE SCALE GENOMIC DNA]</scope>
    <source>
        <strain evidence="8">Thorbecke</strain>
    </source>
</reference>
<feature type="region of interest" description="Disordered" evidence="2">
    <location>
        <begin position="1"/>
        <end position="25"/>
    </location>
</feature>
<dbReference type="Pfam" id="PF21047">
    <property type="entry name" value="HEAT_Maestro"/>
    <property type="match status" value="2"/>
</dbReference>
<accession>G1T0R7</accession>
<keyword evidence="1" id="KW-0677">Repeat</keyword>
<feature type="domain" description="MROH2B-like HEAT-repeats" evidence="4">
    <location>
        <begin position="287"/>
        <end position="936"/>
    </location>
</feature>
<dbReference type="InterPro" id="IPR055406">
    <property type="entry name" value="HEAT_Maestro"/>
</dbReference>
<dbReference type="HOGENOM" id="CLU_003168_1_0_1"/>
<dbReference type="Bgee" id="ENSOCUG00000011162">
    <property type="expression patterns" value="Expressed in testis and 6 other cell types or tissues"/>
</dbReference>
<dbReference type="STRING" id="9986.ENSOCUP00000009604"/>
<sequence>MTEVATDSEEDVPEEIEDLSPPDLDRTGTFQQVTNLLDIMDSEPATTDTTGSGVDLRKTLASGIITEKAASAPSVVMSALIRCLQVPEISPQRKVNIYSILQEIIQQQGELEEQCVQRLVAIASREMRESPEVEGYVNAEVASDTLVALSRNHFSLVMYELQHHLKPLHLTDEFVIVTLAKLANGNVFEFMPYMGITLATIFTMLRLANEAKMRQVICNAMETFCETVQFYLRHLEDSVYPVMTEDQFALKLFPMYRYFVTVWLRHQNPEVKLGVIKSLKPMLNLLLPNDDLREQVYDYIPLLLAEYQGSLEALFITQVLRQILEMSVSTNTPIPQMQLHPLFTELHVQVCTKAPAQHQFSSQNLVEIVHCFIALAHSYPKELMRFFFSQMEISQEAVRVGTLTLIRAVVSANKPRMNIRTVCLAIRVVKNTLSDTRSKVRMAILRIISQLALSGYQDRIKGWGLKYVSVQLTLSTYKLTNCRESLCHRDLEEKMVHRVTMDTVKVITSSVSGMSNEFWVRLLCYIMETNYTEALTPICISLTNLAERQLHGQDVEAGVASKNKLVDLPTPQKLLARLLVLMSSPYKGEGRGVAMLNLLRTLSQSIVPFMADVWETEIPLLVRYLEEHTEFTWNQKAWEDKLFQFLKHSLKKTRGSTWILRLSRELNNQMENFDSPSVEKGFLYQALGFTLAMTPEADKVEVLLLELLYKTDYGNGFDREGVSVCFGLCARGQVKTVLNVLQDFEERIQESERSWQIGAWRKDHPWGRETVKSAFMVMYSRVASYCHPQLLLTLVDNLITAKIIHHYSSSCQDISLKMAFMKSVAQVTSAIRGVQSLEDFQFAHKVTLTSTIVAIIKAEPPDQLASPVRTMAMEALAHLSKLKPFYSLEESSELMDISIHSVISLQPPGGDNESMKALYGNALSALEQLMESLLQRHLDPRGLQEMVQLLEKWILSEKEWEREKAMNLHLHLVQIYAQSIGVCIPLKLGQFGTLVGLVAPCTCDTHLRTRVASARVLSCLLDLHASQTCSLWGASKVKELERFVMVLWGANVAEILGAILVHLPVAEDPDVRRLLIEGILLLAHYHQDTVLTALLRRPLPMESHLTEVWLAVAKSTPFARTVLRGLMGRLQSRFTRRVNATSKADIWRMAAVDPLMTLCTTHLLIENMDDDDELSDLAPDLIYTLLLQLGCSYQPEAASPALKTWRLVQPGPLPEELTLQRVAVKSMQLLFRRLHSERLLRALEEQSVWTLLESSGTFLQGVSLLARLCAWLLAGYRQRLAELVLRGMDSDVLSCRVSSTAACFMGEPVLHQEKLLRPAVLLLERGAEQEEDEALRVLSLRALGNMALGAPRKVKQYRKLLLETCLGSLRVPASTRATAEGMEALTKLLAELREGDVGASFDAISEHCRLFFDNESELLRFKAFELFGKLATVVGISKKHFFKGEVRKAWVPLLLHCQDPCSNTAQACTATMFQCVHFWGWKSLERPPRQGKASADDLAVFQTTMCSVLTQKKPAVLYCFLLETLTYVSNNLSRIRIASCNLAGIMMKQMSAHYLKKLDFPSLRNSLQELQLDTDPGVRRAALETLQVLDGCSQHWVSALPGGRS</sequence>
<dbReference type="PANTHER" id="PTHR23120:SF14">
    <property type="entry name" value="MAESTRO HEAT-LIKE REPEAT-CONTAINING PROTEIN FAMILY MEMBER 2A"/>
    <property type="match status" value="1"/>
</dbReference>
<evidence type="ECO:0000259" key="5">
    <source>
        <dbReference type="Pfam" id="PF23221"/>
    </source>
</evidence>
<dbReference type="SUPFAM" id="SSF48371">
    <property type="entry name" value="ARM repeat"/>
    <property type="match status" value="2"/>
</dbReference>
<dbReference type="Gene3D" id="1.25.10.10">
    <property type="entry name" value="Leucine-rich Repeat Variant"/>
    <property type="match status" value="2"/>
</dbReference>
<reference evidence="7" key="3">
    <citation type="submission" date="2025-09" db="UniProtKB">
        <authorList>
            <consortium name="Ensembl"/>
        </authorList>
    </citation>
    <scope>IDENTIFICATION</scope>
    <source>
        <strain evidence="7">Thorbecke</strain>
    </source>
</reference>
<dbReference type="Ensembl" id="ENSOCUT00000011164.3">
    <property type="protein sequence ID" value="ENSOCUP00000009604.3"/>
    <property type="gene ID" value="ENSOCUG00000011162.3"/>
</dbReference>
<dbReference type="FunCoup" id="G1T0R7">
    <property type="interactions" value="44"/>
</dbReference>
<dbReference type="InParanoid" id="G1T0R7"/>
<dbReference type="InterPro" id="IPR055408">
    <property type="entry name" value="HEAT_MROH2B-like"/>
</dbReference>
<dbReference type="InterPro" id="IPR011989">
    <property type="entry name" value="ARM-like"/>
</dbReference>